<protein>
    <submittedName>
        <fullName evidence="1">Uncharacterized protein</fullName>
    </submittedName>
</protein>
<gene>
    <name evidence="1" type="ORF">PGT21_012433</name>
</gene>
<keyword evidence="2" id="KW-1185">Reference proteome</keyword>
<dbReference type="Proteomes" id="UP000324748">
    <property type="component" value="Unassembled WGS sequence"/>
</dbReference>
<reference evidence="1 2" key="1">
    <citation type="submission" date="2019-05" db="EMBL/GenBank/DDBJ databases">
        <title>Emergence of the Ug99 lineage of the wheat stem rust pathogen through somatic hybridization.</title>
        <authorList>
            <person name="Li F."/>
            <person name="Upadhyaya N.M."/>
            <person name="Sperschneider J."/>
            <person name="Matny O."/>
            <person name="Nguyen-Phuc H."/>
            <person name="Mago R."/>
            <person name="Raley C."/>
            <person name="Miller M.E."/>
            <person name="Silverstein K.A.T."/>
            <person name="Henningsen E."/>
            <person name="Hirsch C.D."/>
            <person name="Visser B."/>
            <person name="Pretorius Z.A."/>
            <person name="Steffenson B.J."/>
            <person name="Schwessinger B."/>
            <person name="Dodds P.N."/>
            <person name="Figueroa M."/>
        </authorList>
    </citation>
    <scope>NUCLEOTIDE SEQUENCE [LARGE SCALE GENOMIC DNA]</scope>
    <source>
        <strain evidence="1">21-0</strain>
    </source>
</reference>
<evidence type="ECO:0000313" key="1">
    <source>
        <dbReference type="EMBL" id="KAA1090743.1"/>
    </source>
</evidence>
<dbReference type="AlphaFoldDB" id="A0A5B0NPH5"/>
<name>A0A5B0NPH5_PUCGR</name>
<organism evidence="1 2">
    <name type="scientific">Puccinia graminis f. sp. tritici</name>
    <dbReference type="NCBI Taxonomy" id="56615"/>
    <lineage>
        <taxon>Eukaryota</taxon>
        <taxon>Fungi</taxon>
        <taxon>Dikarya</taxon>
        <taxon>Basidiomycota</taxon>
        <taxon>Pucciniomycotina</taxon>
        <taxon>Pucciniomycetes</taxon>
        <taxon>Pucciniales</taxon>
        <taxon>Pucciniaceae</taxon>
        <taxon>Puccinia</taxon>
    </lineage>
</organism>
<accession>A0A5B0NPH5</accession>
<sequence length="62" mass="7027">MLNAASRNLFKGSFTFVTSQICLVLVDNFCYALCKLGVEKNENANVVNFFISVHKQDKFDCM</sequence>
<evidence type="ECO:0000313" key="2">
    <source>
        <dbReference type="Proteomes" id="UP000324748"/>
    </source>
</evidence>
<proteinExistence type="predicted"/>
<dbReference type="EMBL" id="VSWC01000092">
    <property type="protein sequence ID" value="KAA1090743.1"/>
    <property type="molecule type" value="Genomic_DNA"/>
</dbReference>
<comment type="caution">
    <text evidence="1">The sequence shown here is derived from an EMBL/GenBank/DDBJ whole genome shotgun (WGS) entry which is preliminary data.</text>
</comment>